<sequence length="444" mass="52864">MEKQERIYMVGQLANFTVESVRTAVQDWLVFVRLLTEPVSMRIGFDKTPFDLEKMTAAIQAIDANTDIWLIVEGVAGRFQMHIRQLTLFERNLYDKELFFGQQQVISDYCDQRMIAHGVYGYIRSYDEYLYNNVSELSQRTFETAAETDVLPKMRNDAGEIVVDCNQLAGYDAFYKGLLLTSCWKMYVSSYYYQVIPKQVFEDVQQVQELRHLPNQVMCIELFQNPLNWDLEVNQHFQRLFRDQMGYDQLSWNNGIGILRQPLIEFAFGDQTIQTVQYQNGQLQPTVKKEATHFVTRSYDFVNQQYAEKRTKGRLNARAYFPWIDESRMNMMNYRVLNPKYSVDDGLSAYEFYIRDLLEIEVTDEHYQEYTSILRFYIPREFFDKIPLEQLKEQFKDTKISHVRKRRNQVRFDLKKGENHLRVIFFDYSHLEKIGDTVRVEPEV</sequence>
<evidence type="ECO:0000313" key="2">
    <source>
        <dbReference type="Proteomes" id="UP000181884"/>
    </source>
</evidence>
<gene>
    <name evidence="1" type="ORF">RU97_GL001228</name>
</gene>
<proteinExistence type="predicted"/>
<dbReference type="EMBL" id="JXKH01000002">
    <property type="protein sequence ID" value="OJG19657.1"/>
    <property type="molecule type" value="Genomic_DNA"/>
</dbReference>
<name>A0A1L8RIS5_9ENTE</name>
<organism evidence="1 2">
    <name type="scientific">Enterococcus canis</name>
    <dbReference type="NCBI Taxonomy" id="214095"/>
    <lineage>
        <taxon>Bacteria</taxon>
        <taxon>Bacillati</taxon>
        <taxon>Bacillota</taxon>
        <taxon>Bacilli</taxon>
        <taxon>Lactobacillales</taxon>
        <taxon>Enterococcaceae</taxon>
        <taxon>Enterococcus</taxon>
    </lineage>
</organism>
<dbReference type="Proteomes" id="UP000181884">
    <property type="component" value="Unassembled WGS sequence"/>
</dbReference>
<accession>A0A1L8RIS5</accession>
<evidence type="ECO:0000313" key="1">
    <source>
        <dbReference type="EMBL" id="OJG19657.1"/>
    </source>
</evidence>
<protein>
    <submittedName>
        <fullName evidence="1">Uncharacterized protein</fullName>
    </submittedName>
</protein>
<comment type="caution">
    <text evidence="1">The sequence shown here is derived from an EMBL/GenBank/DDBJ whole genome shotgun (WGS) entry which is preliminary data.</text>
</comment>
<dbReference type="RefSeq" id="WP_067390648.1">
    <property type="nucleotide sequence ID" value="NZ_JXKH01000002.1"/>
</dbReference>
<keyword evidence="2" id="KW-1185">Reference proteome</keyword>
<dbReference type="AlphaFoldDB" id="A0A1L8RIS5"/>
<reference evidence="1 2" key="1">
    <citation type="submission" date="2014-12" db="EMBL/GenBank/DDBJ databases">
        <title>Draft genome sequences of 29 type strains of Enterococci.</title>
        <authorList>
            <person name="Zhong Z."/>
            <person name="Sun Z."/>
            <person name="Liu W."/>
            <person name="Zhang W."/>
            <person name="Zhang H."/>
        </authorList>
    </citation>
    <scope>NUCLEOTIDE SEQUENCE [LARGE SCALE GENOMIC DNA]</scope>
    <source>
        <strain evidence="1 2">DSM 17029</strain>
    </source>
</reference>